<dbReference type="InterPro" id="IPR014284">
    <property type="entry name" value="RNA_pol_sigma-70_dom"/>
</dbReference>
<dbReference type="GO" id="GO:0003677">
    <property type="term" value="F:DNA binding"/>
    <property type="evidence" value="ECO:0007669"/>
    <property type="project" value="InterPro"/>
</dbReference>
<evidence type="ECO:0000256" key="4">
    <source>
        <dbReference type="ARBA" id="ARBA00023163"/>
    </source>
</evidence>
<dbReference type="PANTHER" id="PTHR43133">
    <property type="entry name" value="RNA POLYMERASE ECF-TYPE SIGMA FACTO"/>
    <property type="match status" value="1"/>
</dbReference>
<keyword evidence="4" id="KW-0804">Transcription</keyword>
<sequence length="222" mass="26439">MFQRGKSKSVRNIGDAGSNAYELLADEQLWQQCKAGDRQAFSQVFLRYYKPLHTYGVSLYPDKELIRDCIQEIFLEMWLYRESVAEVDSVKFYVFRSFRRRVFKRLETIRKNPFLELNEISEQTSVHSFETLLIKEQSEEGQKNYLLKELSSLPKRQQEAIYLKFYQDLSYEKIAEMMSLNYQSVKNLVHNGVKSIREKLLQKDIFTILWLTGTLVWLFVLD</sequence>
<keyword evidence="2" id="KW-0805">Transcription regulation</keyword>
<dbReference type="SUPFAM" id="SSF88946">
    <property type="entry name" value="Sigma2 domain of RNA polymerase sigma factors"/>
    <property type="match status" value="1"/>
</dbReference>
<comment type="caution">
    <text evidence="6">The sequence shown here is derived from an EMBL/GenBank/DDBJ whole genome shotgun (WGS) entry which is preliminary data.</text>
</comment>
<dbReference type="InterPro" id="IPR036388">
    <property type="entry name" value="WH-like_DNA-bd_sf"/>
</dbReference>
<dbReference type="Proteomes" id="UP001241110">
    <property type="component" value="Unassembled WGS sequence"/>
</dbReference>
<protein>
    <submittedName>
        <fullName evidence="6">Sigma-70 family RNA polymerase sigma factor</fullName>
    </submittedName>
</protein>
<evidence type="ECO:0000256" key="3">
    <source>
        <dbReference type="ARBA" id="ARBA00023082"/>
    </source>
</evidence>
<dbReference type="NCBIfam" id="TIGR02937">
    <property type="entry name" value="sigma70-ECF"/>
    <property type="match status" value="1"/>
</dbReference>
<organism evidence="6 7">
    <name type="scientific">Xanthocytophaga flava</name>
    <dbReference type="NCBI Taxonomy" id="3048013"/>
    <lineage>
        <taxon>Bacteria</taxon>
        <taxon>Pseudomonadati</taxon>
        <taxon>Bacteroidota</taxon>
        <taxon>Cytophagia</taxon>
        <taxon>Cytophagales</taxon>
        <taxon>Rhodocytophagaceae</taxon>
        <taxon>Xanthocytophaga</taxon>
    </lineage>
</organism>
<dbReference type="SUPFAM" id="SSF88659">
    <property type="entry name" value="Sigma3 and sigma4 domains of RNA polymerase sigma factors"/>
    <property type="match status" value="1"/>
</dbReference>
<evidence type="ECO:0000256" key="2">
    <source>
        <dbReference type="ARBA" id="ARBA00023015"/>
    </source>
</evidence>
<dbReference type="InterPro" id="IPR013325">
    <property type="entry name" value="RNA_pol_sigma_r2"/>
</dbReference>
<dbReference type="RefSeq" id="WP_313988096.1">
    <property type="nucleotide sequence ID" value="NZ_JASJOS010000020.1"/>
</dbReference>
<dbReference type="AlphaFoldDB" id="A0AAE3QU27"/>
<feature type="domain" description="RNA polymerase sigma factor 70 region 4 type 2" evidence="5">
    <location>
        <begin position="145"/>
        <end position="195"/>
    </location>
</feature>
<proteinExistence type="inferred from homology"/>
<dbReference type="PANTHER" id="PTHR43133:SF46">
    <property type="entry name" value="RNA POLYMERASE SIGMA-70 FACTOR ECF SUBFAMILY"/>
    <property type="match status" value="1"/>
</dbReference>
<comment type="similarity">
    <text evidence="1">Belongs to the sigma-70 factor family. ECF subfamily.</text>
</comment>
<evidence type="ECO:0000256" key="1">
    <source>
        <dbReference type="ARBA" id="ARBA00010641"/>
    </source>
</evidence>
<dbReference type="Gene3D" id="1.10.10.10">
    <property type="entry name" value="Winged helix-like DNA-binding domain superfamily/Winged helix DNA-binding domain"/>
    <property type="match status" value="1"/>
</dbReference>
<evidence type="ECO:0000313" key="6">
    <source>
        <dbReference type="EMBL" id="MDJ1485475.1"/>
    </source>
</evidence>
<dbReference type="Pfam" id="PF08281">
    <property type="entry name" value="Sigma70_r4_2"/>
    <property type="match status" value="1"/>
</dbReference>
<evidence type="ECO:0000313" key="7">
    <source>
        <dbReference type="Proteomes" id="UP001241110"/>
    </source>
</evidence>
<dbReference type="InterPro" id="IPR039425">
    <property type="entry name" value="RNA_pol_sigma-70-like"/>
</dbReference>
<dbReference type="GO" id="GO:0016987">
    <property type="term" value="F:sigma factor activity"/>
    <property type="evidence" value="ECO:0007669"/>
    <property type="project" value="UniProtKB-KW"/>
</dbReference>
<dbReference type="InterPro" id="IPR013324">
    <property type="entry name" value="RNA_pol_sigma_r3/r4-like"/>
</dbReference>
<dbReference type="GO" id="GO:0006352">
    <property type="term" value="P:DNA-templated transcription initiation"/>
    <property type="evidence" value="ECO:0007669"/>
    <property type="project" value="InterPro"/>
</dbReference>
<keyword evidence="3" id="KW-0731">Sigma factor</keyword>
<reference evidence="6" key="1">
    <citation type="submission" date="2023-05" db="EMBL/GenBank/DDBJ databases">
        <authorList>
            <person name="Zhang X."/>
        </authorList>
    </citation>
    <scope>NUCLEOTIDE SEQUENCE</scope>
    <source>
        <strain evidence="6">YF14B1</strain>
    </source>
</reference>
<dbReference type="Gene3D" id="1.10.1740.10">
    <property type="match status" value="1"/>
</dbReference>
<dbReference type="InterPro" id="IPR013249">
    <property type="entry name" value="RNA_pol_sigma70_r4_t2"/>
</dbReference>
<dbReference type="CDD" id="cd06171">
    <property type="entry name" value="Sigma70_r4"/>
    <property type="match status" value="1"/>
</dbReference>
<dbReference type="EMBL" id="JASJOS010000020">
    <property type="protein sequence ID" value="MDJ1485475.1"/>
    <property type="molecule type" value="Genomic_DNA"/>
</dbReference>
<accession>A0AAE3QU27</accession>
<gene>
    <name evidence="6" type="ORF">QNI16_33605</name>
</gene>
<name>A0AAE3QU27_9BACT</name>
<evidence type="ECO:0000259" key="5">
    <source>
        <dbReference type="Pfam" id="PF08281"/>
    </source>
</evidence>